<evidence type="ECO:0000313" key="3">
    <source>
        <dbReference type="Proteomes" id="UP000604001"/>
    </source>
</evidence>
<keyword evidence="1" id="KW-0472">Membrane</keyword>
<evidence type="ECO:0000313" key="2">
    <source>
        <dbReference type="EMBL" id="MBC2961954.1"/>
    </source>
</evidence>
<evidence type="ECO:0000256" key="1">
    <source>
        <dbReference type="SAM" id="Phobius"/>
    </source>
</evidence>
<feature type="transmembrane region" description="Helical" evidence="1">
    <location>
        <begin position="21"/>
        <end position="43"/>
    </location>
</feature>
<name>A0ABR6UBY5_9ACTN</name>
<dbReference type="Proteomes" id="UP000604001">
    <property type="component" value="Unassembled WGS sequence"/>
</dbReference>
<organism evidence="2 3">
    <name type="scientific">Nocardioides deserti</name>
    <dbReference type="NCBI Taxonomy" id="1588644"/>
    <lineage>
        <taxon>Bacteria</taxon>
        <taxon>Bacillati</taxon>
        <taxon>Actinomycetota</taxon>
        <taxon>Actinomycetes</taxon>
        <taxon>Propionibacteriales</taxon>
        <taxon>Nocardioidaceae</taxon>
        <taxon>Nocardioides</taxon>
    </lineage>
</organism>
<feature type="transmembrane region" description="Helical" evidence="1">
    <location>
        <begin position="116"/>
        <end position="134"/>
    </location>
</feature>
<protein>
    <submittedName>
        <fullName evidence="2">DUF2254 domain-containing protein</fullName>
    </submittedName>
</protein>
<feature type="transmembrane region" description="Helical" evidence="1">
    <location>
        <begin position="140"/>
        <end position="164"/>
    </location>
</feature>
<accession>A0ABR6UBY5</accession>
<keyword evidence="3" id="KW-1185">Reference proteome</keyword>
<dbReference type="Pfam" id="PF10011">
    <property type="entry name" value="DUF2254"/>
    <property type="match status" value="1"/>
</dbReference>
<dbReference type="InterPro" id="IPR018723">
    <property type="entry name" value="DUF2254_membrane"/>
</dbReference>
<keyword evidence="1" id="KW-1133">Transmembrane helix</keyword>
<gene>
    <name evidence="2" type="ORF">H7344_16790</name>
</gene>
<sequence>MRTHLPGVRDVRPARRLLRAAFAPFWVVPALWCLASVALGLVLPEIDEDVASWMPILFGGGPEGARTVLSSIAGAMISVTTLVFSITIVVLQLAASQFSPRVLGTFLEDRVTQHTLGVFAATFLYSLTVLRSIVDTETSTVPQLAVTVSYLLVLAAVAMFLAYIHHITEAIAVGTIVRRTGAETRALLERTLARRPAHPVEPTASHLPGEHVVTAGHSGHLDLVDVAPLVDVARRNDVRVDVLHALGTFVPSGAPLAVVRGTTPGADDDTSRLVRRHLHLSHERTLQQDVSFGVRRLVDIAERALSPGINDPTTAVQVVDQLHDLLRRAAAAADPAGVEGDEDGVARVELRPHRFADLLDLAVDEVAHWGADSIQVPPRLEAMLVDLRAAARREHRAAIEAKLAAVARLS</sequence>
<proteinExistence type="predicted"/>
<feature type="transmembrane region" description="Helical" evidence="1">
    <location>
        <begin position="72"/>
        <end position="95"/>
    </location>
</feature>
<dbReference type="RefSeq" id="WP_186347153.1">
    <property type="nucleotide sequence ID" value="NZ_BMMR01000001.1"/>
</dbReference>
<dbReference type="EMBL" id="JACMYC010000014">
    <property type="protein sequence ID" value="MBC2961954.1"/>
    <property type="molecule type" value="Genomic_DNA"/>
</dbReference>
<comment type="caution">
    <text evidence="2">The sequence shown here is derived from an EMBL/GenBank/DDBJ whole genome shotgun (WGS) entry which is preliminary data.</text>
</comment>
<reference evidence="2 3" key="1">
    <citation type="submission" date="2020-08" db="EMBL/GenBank/DDBJ databases">
        <title>novel species in genus Nocardioides.</title>
        <authorList>
            <person name="Zhang G."/>
        </authorList>
    </citation>
    <scope>NUCLEOTIDE SEQUENCE [LARGE SCALE GENOMIC DNA]</scope>
    <source>
        <strain evidence="2 3">SC8A-24</strain>
    </source>
</reference>
<keyword evidence="1" id="KW-0812">Transmembrane</keyword>